<dbReference type="GO" id="GO:0015937">
    <property type="term" value="P:coenzyme A biosynthetic process"/>
    <property type="evidence" value="ECO:0007669"/>
    <property type="project" value="UniProtKB-UniRule"/>
</dbReference>
<dbReference type="GO" id="GO:0004595">
    <property type="term" value="F:pantetheine-phosphate adenylyltransferase activity"/>
    <property type="evidence" value="ECO:0007669"/>
    <property type="project" value="UniProtKB-UniRule"/>
</dbReference>
<evidence type="ECO:0000256" key="4">
    <source>
        <dbReference type="ARBA" id="ARBA00022741"/>
    </source>
</evidence>
<dbReference type="AlphaFoldDB" id="A0A4R3T9C4"/>
<comment type="caution">
    <text evidence="11">The sequence shown here is derived from an EMBL/GenBank/DDBJ whole genome shotgun (WGS) entry which is preliminary data.</text>
</comment>
<dbReference type="RefSeq" id="WP_008688011.1">
    <property type="nucleotide sequence ID" value="NZ_AP024510.1"/>
</dbReference>
<dbReference type="InterPro" id="IPR001980">
    <property type="entry name" value="PPAT"/>
</dbReference>
<dbReference type="UniPathway" id="UPA00241">
    <property type="reaction ID" value="UER00355"/>
</dbReference>
<gene>
    <name evidence="9" type="primary">coaD</name>
    <name evidence="11" type="ORF">EDD61_11332</name>
</gene>
<sequence>MKKAIFPGSFDPITNGHLDIITRASHLFDEVIVVILENSEKRSAFTLEERLQFMKAACAKLANVRIDHDTCLTVEYARKHGASAIIRGVRSVKDYEYERDIASINQHMAEDIETILLFASPSQSFVSSTIIREMVRYGQDISAFVNDEVRKACVQRLKDEEGK</sequence>
<evidence type="ECO:0000256" key="5">
    <source>
        <dbReference type="ARBA" id="ARBA00022840"/>
    </source>
</evidence>
<dbReference type="Proteomes" id="UP000295773">
    <property type="component" value="Unassembled WGS sequence"/>
</dbReference>
<comment type="pathway">
    <text evidence="9">Cofactor biosynthesis; coenzyme A biosynthesis; CoA from (R)-pantothenate: step 4/5.</text>
</comment>
<dbReference type="NCBIfam" id="TIGR00125">
    <property type="entry name" value="cyt_tran_rel"/>
    <property type="match status" value="1"/>
</dbReference>
<feature type="binding site" evidence="9">
    <location>
        <begin position="9"/>
        <end position="10"/>
    </location>
    <ligand>
        <name>ATP</name>
        <dbReference type="ChEBI" id="CHEBI:30616"/>
    </ligand>
</feature>
<dbReference type="Gene3D" id="3.40.50.620">
    <property type="entry name" value="HUPs"/>
    <property type="match status" value="1"/>
</dbReference>
<evidence type="ECO:0000256" key="9">
    <source>
        <dbReference type="HAMAP-Rule" id="MF_00151"/>
    </source>
</evidence>
<keyword evidence="7 9" id="KW-0173">Coenzyme A biosynthesis</keyword>
<feature type="binding site" evidence="9">
    <location>
        <begin position="123"/>
        <end position="129"/>
    </location>
    <ligand>
        <name>ATP</name>
        <dbReference type="ChEBI" id="CHEBI:30616"/>
    </ligand>
</feature>
<evidence type="ECO:0000256" key="8">
    <source>
        <dbReference type="ARBA" id="ARBA00029346"/>
    </source>
</evidence>
<evidence type="ECO:0000256" key="1">
    <source>
        <dbReference type="ARBA" id="ARBA00022490"/>
    </source>
</evidence>
<keyword evidence="12" id="KW-1185">Reference proteome</keyword>
<comment type="subunit">
    <text evidence="9">Homohexamer.</text>
</comment>
<feature type="site" description="Transition state stabilizer" evidence="9">
    <location>
        <position position="17"/>
    </location>
</feature>
<feature type="domain" description="Cytidyltransferase-like" evidence="10">
    <location>
        <begin position="5"/>
        <end position="133"/>
    </location>
</feature>
<evidence type="ECO:0000313" key="11">
    <source>
        <dbReference type="EMBL" id="TCU58408.1"/>
    </source>
</evidence>
<evidence type="ECO:0000256" key="6">
    <source>
        <dbReference type="ARBA" id="ARBA00022842"/>
    </source>
</evidence>
<dbReference type="PRINTS" id="PR01020">
    <property type="entry name" value="LPSBIOSNTHSS"/>
</dbReference>
<accession>A0A4R3T9C4</accession>
<evidence type="ECO:0000256" key="2">
    <source>
        <dbReference type="ARBA" id="ARBA00022679"/>
    </source>
</evidence>
<dbReference type="HAMAP" id="MF_00151">
    <property type="entry name" value="PPAT_bact"/>
    <property type="match status" value="1"/>
</dbReference>
<comment type="function">
    <text evidence="9">Reversibly transfers an adenylyl group from ATP to 4'-phosphopantetheine, yielding dephospho-CoA (dPCoA) and pyrophosphate.</text>
</comment>
<name>A0A4R3T9C4_9FIRM</name>
<protein>
    <recommendedName>
        <fullName evidence="9">Phosphopantetheine adenylyltransferase</fullName>
        <ecNumber evidence="9">2.7.7.3</ecNumber>
    </recommendedName>
    <alternativeName>
        <fullName evidence="9">Dephospho-CoA pyrophosphorylase</fullName>
    </alternativeName>
    <alternativeName>
        <fullName evidence="9">Pantetheine-phosphate adenylyltransferase</fullName>
        <shortName evidence="9">PPAT</shortName>
    </alternativeName>
</protein>
<comment type="catalytic activity">
    <reaction evidence="8 9">
        <text>(R)-4'-phosphopantetheine + ATP + H(+) = 3'-dephospho-CoA + diphosphate</text>
        <dbReference type="Rhea" id="RHEA:19801"/>
        <dbReference type="ChEBI" id="CHEBI:15378"/>
        <dbReference type="ChEBI" id="CHEBI:30616"/>
        <dbReference type="ChEBI" id="CHEBI:33019"/>
        <dbReference type="ChEBI" id="CHEBI:57328"/>
        <dbReference type="ChEBI" id="CHEBI:61723"/>
        <dbReference type="EC" id="2.7.7.3"/>
    </reaction>
</comment>
<comment type="similarity">
    <text evidence="9">Belongs to the bacterial CoaD family.</text>
</comment>
<feature type="binding site" evidence="9">
    <location>
        <begin position="88"/>
        <end position="90"/>
    </location>
    <ligand>
        <name>ATP</name>
        <dbReference type="ChEBI" id="CHEBI:30616"/>
    </ligand>
</feature>
<keyword evidence="2 9" id="KW-0808">Transferase</keyword>
<dbReference type="SUPFAM" id="SSF52374">
    <property type="entry name" value="Nucleotidylyl transferase"/>
    <property type="match status" value="1"/>
</dbReference>
<keyword evidence="1 9" id="KW-0963">Cytoplasm</keyword>
<keyword evidence="3 9" id="KW-0548">Nucleotidyltransferase</keyword>
<dbReference type="NCBIfam" id="TIGR01510">
    <property type="entry name" value="coaD_prev_kdtB"/>
    <property type="match status" value="1"/>
</dbReference>
<dbReference type="GO" id="GO:0005737">
    <property type="term" value="C:cytoplasm"/>
    <property type="evidence" value="ECO:0007669"/>
    <property type="project" value="UniProtKB-SubCell"/>
</dbReference>
<feature type="binding site" evidence="9">
    <location>
        <position position="87"/>
    </location>
    <ligand>
        <name>substrate</name>
    </ligand>
</feature>
<proteinExistence type="inferred from homology"/>
<dbReference type="GO" id="GO:0005524">
    <property type="term" value="F:ATP binding"/>
    <property type="evidence" value="ECO:0007669"/>
    <property type="project" value="UniProtKB-KW"/>
</dbReference>
<feature type="binding site" evidence="9">
    <location>
        <position position="17"/>
    </location>
    <ligand>
        <name>ATP</name>
        <dbReference type="ChEBI" id="CHEBI:30616"/>
    </ligand>
</feature>
<feature type="binding site" evidence="9">
    <location>
        <position position="41"/>
    </location>
    <ligand>
        <name>substrate</name>
    </ligand>
</feature>
<evidence type="ECO:0000256" key="7">
    <source>
        <dbReference type="ARBA" id="ARBA00022993"/>
    </source>
</evidence>
<feature type="binding site" evidence="9">
    <location>
        <position position="9"/>
    </location>
    <ligand>
        <name>substrate</name>
    </ligand>
</feature>
<dbReference type="InterPro" id="IPR014729">
    <property type="entry name" value="Rossmann-like_a/b/a_fold"/>
</dbReference>
<dbReference type="CDD" id="cd02163">
    <property type="entry name" value="PPAT"/>
    <property type="match status" value="1"/>
</dbReference>
<dbReference type="EC" id="2.7.7.3" evidence="9"/>
<dbReference type="Pfam" id="PF01467">
    <property type="entry name" value="CTP_transf_like"/>
    <property type="match status" value="1"/>
</dbReference>
<evidence type="ECO:0000259" key="10">
    <source>
        <dbReference type="Pfam" id="PF01467"/>
    </source>
</evidence>
<dbReference type="InterPro" id="IPR004821">
    <property type="entry name" value="Cyt_trans-like"/>
</dbReference>
<reference evidence="11 12" key="1">
    <citation type="submission" date="2019-03" db="EMBL/GenBank/DDBJ databases">
        <title>Genomic Encyclopedia of Type Strains, Phase IV (KMG-IV): sequencing the most valuable type-strain genomes for metagenomic binning, comparative biology and taxonomic classification.</title>
        <authorList>
            <person name="Goeker M."/>
        </authorList>
    </citation>
    <scope>NUCLEOTIDE SEQUENCE [LARGE SCALE GENOMIC DNA]</scope>
    <source>
        <strain evidence="11 12">DSM 29481</strain>
    </source>
</reference>
<dbReference type="PANTHER" id="PTHR21342">
    <property type="entry name" value="PHOSPHOPANTETHEINE ADENYLYLTRANSFERASE"/>
    <property type="match status" value="1"/>
</dbReference>
<feature type="binding site" evidence="9">
    <location>
        <position position="98"/>
    </location>
    <ligand>
        <name>ATP</name>
        <dbReference type="ChEBI" id="CHEBI:30616"/>
    </ligand>
</feature>
<evidence type="ECO:0000313" key="12">
    <source>
        <dbReference type="Proteomes" id="UP000295773"/>
    </source>
</evidence>
<dbReference type="PANTHER" id="PTHR21342:SF1">
    <property type="entry name" value="PHOSPHOPANTETHEINE ADENYLYLTRANSFERASE"/>
    <property type="match status" value="1"/>
</dbReference>
<feature type="binding site" evidence="9">
    <location>
        <position position="73"/>
    </location>
    <ligand>
        <name>substrate</name>
    </ligand>
</feature>
<keyword evidence="5 9" id="KW-0067">ATP-binding</keyword>
<comment type="subcellular location">
    <subcellularLocation>
        <location evidence="9">Cytoplasm</location>
    </subcellularLocation>
</comment>
<keyword evidence="6 9" id="KW-0460">Magnesium</keyword>
<comment type="cofactor">
    <cofactor evidence="9">
        <name>Mg(2+)</name>
        <dbReference type="ChEBI" id="CHEBI:18420"/>
    </cofactor>
</comment>
<organism evidence="11 12">
    <name type="scientific">Longicatena caecimuris</name>
    <dbReference type="NCBI Taxonomy" id="1796635"/>
    <lineage>
        <taxon>Bacteria</taxon>
        <taxon>Bacillati</taxon>
        <taxon>Bacillota</taxon>
        <taxon>Erysipelotrichia</taxon>
        <taxon>Erysipelotrichales</taxon>
        <taxon>Erysipelotrichaceae</taxon>
        <taxon>Longicatena</taxon>
    </lineage>
</organism>
<dbReference type="EMBL" id="SMBP01000013">
    <property type="protein sequence ID" value="TCU58408.1"/>
    <property type="molecule type" value="Genomic_DNA"/>
</dbReference>
<evidence type="ECO:0000256" key="3">
    <source>
        <dbReference type="ARBA" id="ARBA00022695"/>
    </source>
</evidence>
<keyword evidence="4 9" id="KW-0547">Nucleotide-binding</keyword>
<dbReference type="GeneID" id="73795832"/>